<protein>
    <submittedName>
        <fullName evidence="3">Helix-turn-helix domain-containing protein</fullName>
    </submittedName>
</protein>
<dbReference type="Gene3D" id="1.10.260.40">
    <property type="entry name" value="lambda repressor-like DNA-binding domains"/>
    <property type="match status" value="1"/>
</dbReference>
<organism evidence="3 4">
    <name type="scientific">Candidatus Eisenbergiella intestinigallinarum</name>
    <dbReference type="NCBI Taxonomy" id="2838549"/>
    <lineage>
        <taxon>Bacteria</taxon>
        <taxon>Bacillati</taxon>
        <taxon>Bacillota</taxon>
        <taxon>Clostridia</taxon>
        <taxon>Lachnospirales</taxon>
        <taxon>Lachnospiraceae</taxon>
        <taxon>Eisenbergiella</taxon>
    </lineage>
</organism>
<dbReference type="EMBL" id="DWVS01000234">
    <property type="protein sequence ID" value="HJC88205.1"/>
    <property type="molecule type" value="Genomic_DNA"/>
</dbReference>
<dbReference type="PROSITE" id="PS50943">
    <property type="entry name" value="HTH_CROC1"/>
    <property type="match status" value="1"/>
</dbReference>
<sequence>MAKETFADRLKYVMEKKGKKQVDLIRLAEERGVKLGKSQVSQYVSGKTVPRTDILRFLADALDVEADWLGGREPADVQDAPQEKNDVPERDAPVRKND</sequence>
<dbReference type="GO" id="GO:0003677">
    <property type="term" value="F:DNA binding"/>
    <property type="evidence" value="ECO:0007669"/>
    <property type="project" value="InterPro"/>
</dbReference>
<dbReference type="SMART" id="SM00530">
    <property type="entry name" value="HTH_XRE"/>
    <property type="match status" value="1"/>
</dbReference>
<proteinExistence type="predicted"/>
<evidence type="ECO:0000313" key="3">
    <source>
        <dbReference type="EMBL" id="HJC88205.1"/>
    </source>
</evidence>
<dbReference type="InterPro" id="IPR001387">
    <property type="entry name" value="Cro/C1-type_HTH"/>
</dbReference>
<evidence type="ECO:0000256" key="1">
    <source>
        <dbReference type="SAM" id="MobiDB-lite"/>
    </source>
</evidence>
<feature type="region of interest" description="Disordered" evidence="1">
    <location>
        <begin position="70"/>
        <end position="98"/>
    </location>
</feature>
<feature type="non-terminal residue" evidence="3">
    <location>
        <position position="98"/>
    </location>
</feature>
<evidence type="ECO:0000259" key="2">
    <source>
        <dbReference type="PROSITE" id="PS50943"/>
    </source>
</evidence>
<dbReference type="AlphaFoldDB" id="A0A9D2QIF6"/>
<dbReference type="InterPro" id="IPR010982">
    <property type="entry name" value="Lambda_DNA-bd_dom_sf"/>
</dbReference>
<dbReference type="CDD" id="cd00093">
    <property type="entry name" value="HTH_XRE"/>
    <property type="match status" value="1"/>
</dbReference>
<reference evidence="3" key="2">
    <citation type="submission" date="2021-04" db="EMBL/GenBank/DDBJ databases">
        <authorList>
            <person name="Gilroy R."/>
        </authorList>
    </citation>
    <scope>NUCLEOTIDE SEQUENCE</scope>
    <source>
        <strain evidence="3">ChiBcec1-1630</strain>
    </source>
</reference>
<reference evidence="3" key="1">
    <citation type="journal article" date="2021" name="PeerJ">
        <title>Extensive microbial diversity within the chicken gut microbiome revealed by metagenomics and culture.</title>
        <authorList>
            <person name="Gilroy R."/>
            <person name="Ravi A."/>
            <person name="Getino M."/>
            <person name="Pursley I."/>
            <person name="Horton D.L."/>
            <person name="Alikhan N.F."/>
            <person name="Baker D."/>
            <person name="Gharbi K."/>
            <person name="Hall N."/>
            <person name="Watson M."/>
            <person name="Adriaenssens E.M."/>
            <person name="Foster-Nyarko E."/>
            <person name="Jarju S."/>
            <person name="Secka A."/>
            <person name="Antonio M."/>
            <person name="Oren A."/>
            <person name="Chaudhuri R.R."/>
            <person name="La Ragione R."/>
            <person name="Hildebrand F."/>
            <person name="Pallen M.J."/>
        </authorList>
    </citation>
    <scope>NUCLEOTIDE SEQUENCE</scope>
    <source>
        <strain evidence="3">ChiBcec1-1630</strain>
    </source>
</reference>
<name>A0A9D2QIF6_9FIRM</name>
<gene>
    <name evidence="3" type="ORF">H9926_09335</name>
</gene>
<comment type="caution">
    <text evidence="3">The sequence shown here is derived from an EMBL/GenBank/DDBJ whole genome shotgun (WGS) entry which is preliminary data.</text>
</comment>
<feature type="compositionally biased region" description="Basic and acidic residues" evidence="1">
    <location>
        <begin position="81"/>
        <end position="98"/>
    </location>
</feature>
<evidence type="ECO:0000313" key="4">
    <source>
        <dbReference type="Proteomes" id="UP000823922"/>
    </source>
</evidence>
<feature type="domain" description="HTH cro/C1-type" evidence="2">
    <location>
        <begin position="37"/>
        <end position="69"/>
    </location>
</feature>
<accession>A0A9D2QIF6</accession>
<dbReference type="SUPFAM" id="SSF47413">
    <property type="entry name" value="lambda repressor-like DNA-binding domains"/>
    <property type="match status" value="1"/>
</dbReference>
<dbReference type="Pfam" id="PF01381">
    <property type="entry name" value="HTH_3"/>
    <property type="match status" value="1"/>
</dbReference>
<dbReference type="Proteomes" id="UP000823922">
    <property type="component" value="Unassembled WGS sequence"/>
</dbReference>